<protein>
    <submittedName>
        <fullName evidence="1">Uncharacterized protein</fullName>
    </submittedName>
</protein>
<comment type="caution">
    <text evidence="1">The sequence shown here is derived from an EMBL/GenBank/DDBJ whole genome shotgun (WGS) entry which is preliminary data.</text>
</comment>
<evidence type="ECO:0000313" key="2">
    <source>
        <dbReference type="Proteomes" id="UP000010411"/>
    </source>
</evidence>
<name>L1L675_9ACTN</name>
<keyword evidence="2" id="KW-1185">Reference proteome</keyword>
<reference evidence="1 2" key="1">
    <citation type="submission" date="2012-11" db="EMBL/GenBank/DDBJ databases">
        <authorList>
            <person name="Huguet-Tapia J.C."/>
            <person name="Durkin A.S."/>
            <person name="Pettis G.S."/>
            <person name="Badger J.H."/>
        </authorList>
    </citation>
    <scope>NUCLEOTIDE SEQUENCE [LARGE SCALE GENOMIC DNA]</scope>
    <source>
        <strain evidence="1 2">91-03</strain>
    </source>
</reference>
<proteinExistence type="predicted"/>
<evidence type="ECO:0000313" key="1">
    <source>
        <dbReference type="EMBL" id="EKX68123.1"/>
    </source>
</evidence>
<sequence length="14" mass="1487">MTTRAAPATRPTRG</sequence>
<gene>
    <name evidence="1" type="ORF">STRIP9103_02956</name>
</gene>
<organism evidence="1 2">
    <name type="scientific">Streptomyces ipomoeae 91-03</name>
    <dbReference type="NCBI Taxonomy" id="698759"/>
    <lineage>
        <taxon>Bacteria</taxon>
        <taxon>Bacillati</taxon>
        <taxon>Actinomycetota</taxon>
        <taxon>Actinomycetes</taxon>
        <taxon>Kitasatosporales</taxon>
        <taxon>Streptomycetaceae</taxon>
        <taxon>Streptomyces</taxon>
    </lineage>
</organism>
<accession>L1L675</accession>
<dbReference type="EMBL" id="AEJC01000099">
    <property type="protein sequence ID" value="EKX68123.1"/>
    <property type="molecule type" value="Genomic_DNA"/>
</dbReference>
<dbReference type="Proteomes" id="UP000010411">
    <property type="component" value="Unassembled WGS sequence"/>
</dbReference>
<feature type="non-terminal residue" evidence="1">
    <location>
        <position position="14"/>
    </location>
</feature>